<dbReference type="InterPro" id="IPR027417">
    <property type="entry name" value="P-loop_NTPase"/>
</dbReference>
<keyword evidence="3" id="KW-0805">Transcription regulation</keyword>
<dbReference type="InterPro" id="IPR002197">
    <property type="entry name" value="HTH_Fis"/>
</dbReference>
<dbReference type="AlphaFoldDB" id="A0A4Q7XZL7"/>
<keyword evidence="5" id="KW-0010">Activator</keyword>
<dbReference type="SMART" id="SM00382">
    <property type="entry name" value="AAA"/>
    <property type="match status" value="1"/>
</dbReference>
<dbReference type="EMBL" id="SHKW01000007">
    <property type="protein sequence ID" value="RZU29618.1"/>
    <property type="molecule type" value="Genomic_DNA"/>
</dbReference>
<evidence type="ECO:0000256" key="2">
    <source>
        <dbReference type="ARBA" id="ARBA00022840"/>
    </source>
</evidence>
<keyword evidence="1" id="KW-0547">Nucleotide-binding</keyword>
<dbReference type="GO" id="GO:0005524">
    <property type="term" value="F:ATP binding"/>
    <property type="evidence" value="ECO:0007669"/>
    <property type="project" value="UniProtKB-KW"/>
</dbReference>
<dbReference type="InterPro" id="IPR003593">
    <property type="entry name" value="AAA+_ATPase"/>
</dbReference>
<dbReference type="Pfam" id="PF00158">
    <property type="entry name" value="Sigma54_activat"/>
    <property type="match status" value="1"/>
</dbReference>
<dbReference type="OrthoDB" id="9771372at2"/>
<dbReference type="PANTHER" id="PTHR32071">
    <property type="entry name" value="TRANSCRIPTIONAL REGULATORY PROTEIN"/>
    <property type="match status" value="1"/>
</dbReference>
<dbReference type="PROSITE" id="PS00675">
    <property type="entry name" value="SIGMA54_INTERACT_1"/>
    <property type="match status" value="1"/>
</dbReference>
<dbReference type="CDD" id="cd00009">
    <property type="entry name" value="AAA"/>
    <property type="match status" value="1"/>
</dbReference>
<name>A0A4Q7XZL7_9BACT</name>
<gene>
    <name evidence="8" type="ORF">BDD14_6212</name>
</gene>
<accession>A0A4Q7XZL7</accession>
<dbReference type="GO" id="GO:0006355">
    <property type="term" value="P:regulation of DNA-templated transcription"/>
    <property type="evidence" value="ECO:0007669"/>
    <property type="project" value="InterPro"/>
</dbReference>
<dbReference type="GO" id="GO:0043565">
    <property type="term" value="F:sequence-specific DNA binding"/>
    <property type="evidence" value="ECO:0007669"/>
    <property type="project" value="InterPro"/>
</dbReference>
<keyword evidence="9" id="KW-1185">Reference proteome</keyword>
<organism evidence="8 9">
    <name type="scientific">Edaphobacter modestus</name>
    <dbReference type="NCBI Taxonomy" id="388466"/>
    <lineage>
        <taxon>Bacteria</taxon>
        <taxon>Pseudomonadati</taxon>
        <taxon>Acidobacteriota</taxon>
        <taxon>Terriglobia</taxon>
        <taxon>Terriglobales</taxon>
        <taxon>Acidobacteriaceae</taxon>
        <taxon>Edaphobacter</taxon>
    </lineage>
</organism>
<protein>
    <submittedName>
        <fullName evidence="8">DNA-binding protein Fis</fullName>
    </submittedName>
</protein>
<evidence type="ECO:0000256" key="1">
    <source>
        <dbReference type="ARBA" id="ARBA00022741"/>
    </source>
</evidence>
<dbReference type="Gene3D" id="1.10.10.60">
    <property type="entry name" value="Homeodomain-like"/>
    <property type="match status" value="1"/>
</dbReference>
<dbReference type="Pfam" id="PF25601">
    <property type="entry name" value="AAA_lid_14"/>
    <property type="match status" value="1"/>
</dbReference>
<dbReference type="Proteomes" id="UP000292958">
    <property type="component" value="Unassembled WGS sequence"/>
</dbReference>
<evidence type="ECO:0000313" key="8">
    <source>
        <dbReference type="EMBL" id="RZU29618.1"/>
    </source>
</evidence>
<dbReference type="FunFam" id="3.40.50.300:FF:000006">
    <property type="entry name" value="DNA-binding transcriptional regulator NtrC"/>
    <property type="match status" value="1"/>
</dbReference>
<evidence type="ECO:0000256" key="3">
    <source>
        <dbReference type="ARBA" id="ARBA00023015"/>
    </source>
</evidence>
<sequence>MGVLQLTSRDERSFAEHDVEFLGQIADQIAISLKNALQYEQVNKTKDRLHDENMVLREQIDGACMFEEIVGSSPLLQRVLTSVVKVAPTDSTVLILGETGTGKELIARATHKCSRRSGRAFISVNCASIPPSLIASELFGHEKGAFTGALQQRQGRFELAHSGTIFLDEIGELPTETQIALLRVLQERQFERVGGNRVIAADVRIIAATNRDLPAAIAAGTFRADLFYRLNVFPIEVPSLRERKEDIPMLVEHLVKRFAEKMGKQIRKIDQTTLELCRKYAWPGNIRELQNIVERSVILLSGDTFWIDEAWLSNQQPPLHDLSSSLMETLENQEKKIIEAALAESNGKVAGPTGAATRLGIPRSTLDRKILQLNINKHRFMPRP</sequence>
<evidence type="ECO:0000256" key="6">
    <source>
        <dbReference type="ARBA" id="ARBA00023163"/>
    </source>
</evidence>
<reference evidence="8 9" key="1">
    <citation type="submission" date="2019-02" db="EMBL/GenBank/DDBJ databases">
        <title>Genomic Encyclopedia of Archaeal and Bacterial Type Strains, Phase II (KMG-II): from individual species to whole genera.</title>
        <authorList>
            <person name="Goeker M."/>
        </authorList>
    </citation>
    <scope>NUCLEOTIDE SEQUENCE [LARGE SCALE GENOMIC DNA]</scope>
    <source>
        <strain evidence="8 9">DSM 18101</strain>
    </source>
</reference>
<dbReference type="PANTHER" id="PTHR32071:SF117">
    <property type="entry name" value="PTS-DEPENDENT DIHYDROXYACETONE KINASE OPERON REGULATORY PROTEIN-RELATED"/>
    <property type="match status" value="1"/>
</dbReference>
<dbReference type="Gene3D" id="1.10.8.60">
    <property type="match status" value="1"/>
</dbReference>
<dbReference type="SUPFAM" id="SSF52540">
    <property type="entry name" value="P-loop containing nucleoside triphosphate hydrolases"/>
    <property type="match status" value="1"/>
</dbReference>
<proteinExistence type="predicted"/>
<evidence type="ECO:0000259" key="7">
    <source>
        <dbReference type="PROSITE" id="PS50045"/>
    </source>
</evidence>
<dbReference type="RefSeq" id="WP_130424864.1">
    <property type="nucleotide sequence ID" value="NZ_SHKW01000007.1"/>
</dbReference>
<keyword evidence="6" id="KW-0804">Transcription</keyword>
<dbReference type="InterPro" id="IPR025944">
    <property type="entry name" value="Sigma_54_int_dom_CS"/>
</dbReference>
<comment type="caution">
    <text evidence="8">The sequence shown here is derived from an EMBL/GenBank/DDBJ whole genome shotgun (WGS) entry which is preliminary data.</text>
</comment>
<dbReference type="SUPFAM" id="SSF55781">
    <property type="entry name" value="GAF domain-like"/>
    <property type="match status" value="1"/>
</dbReference>
<evidence type="ECO:0000256" key="5">
    <source>
        <dbReference type="ARBA" id="ARBA00023159"/>
    </source>
</evidence>
<dbReference type="Gene3D" id="3.30.450.40">
    <property type="match status" value="1"/>
</dbReference>
<dbReference type="InterPro" id="IPR058031">
    <property type="entry name" value="AAA_lid_NorR"/>
</dbReference>
<dbReference type="InterPro" id="IPR002078">
    <property type="entry name" value="Sigma_54_int"/>
</dbReference>
<dbReference type="Pfam" id="PF02954">
    <property type="entry name" value="HTH_8"/>
    <property type="match status" value="1"/>
</dbReference>
<feature type="domain" description="Sigma-54 factor interaction" evidence="7">
    <location>
        <begin position="69"/>
        <end position="298"/>
    </location>
</feature>
<dbReference type="PROSITE" id="PS00688">
    <property type="entry name" value="SIGMA54_INTERACT_3"/>
    <property type="match status" value="1"/>
</dbReference>
<dbReference type="InterPro" id="IPR009057">
    <property type="entry name" value="Homeodomain-like_sf"/>
</dbReference>
<keyword evidence="4 8" id="KW-0238">DNA-binding</keyword>
<dbReference type="InterPro" id="IPR025662">
    <property type="entry name" value="Sigma_54_int_dom_ATP-bd_1"/>
</dbReference>
<dbReference type="InterPro" id="IPR029016">
    <property type="entry name" value="GAF-like_dom_sf"/>
</dbReference>
<dbReference type="Gene3D" id="3.40.50.300">
    <property type="entry name" value="P-loop containing nucleotide triphosphate hydrolases"/>
    <property type="match status" value="1"/>
</dbReference>
<keyword evidence="2" id="KW-0067">ATP-binding</keyword>
<dbReference type="SUPFAM" id="SSF46689">
    <property type="entry name" value="Homeodomain-like"/>
    <property type="match status" value="1"/>
</dbReference>
<evidence type="ECO:0000256" key="4">
    <source>
        <dbReference type="ARBA" id="ARBA00023125"/>
    </source>
</evidence>
<evidence type="ECO:0000313" key="9">
    <source>
        <dbReference type="Proteomes" id="UP000292958"/>
    </source>
</evidence>
<dbReference type="PROSITE" id="PS50045">
    <property type="entry name" value="SIGMA54_INTERACT_4"/>
    <property type="match status" value="1"/>
</dbReference>